<dbReference type="Gene3D" id="3.40.33.10">
    <property type="entry name" value="CAP"/>
    <property type="match status" value="1"/>
</dbReference>
<sequence length="265" mass="28580">MANWIFVVFTLCVVSGIQAQTDYCAKSYCTNTYPNVGCNPPAAPGGVGCTGKSPAVVTFTSGQQTLILSEHNTRRSQLALGNLKPFTSAKRMPTLTWDTELAKQAGNNARSCVFAHDKCRNTPVYSWSGQNLAMSQFYGMTKTIEVLLQEGISGWWSEYNVTTQAQLNSYPNNYVGPAIGHFTQMASDQSNKVGCAMQYWLDGSFKTYYLVCNYGVTNVIGTPVYKSGTVASGCTTGRNPVAEFNGLCSTAESINPVPNPTVTSG</sequence>
<proteinExistence type="inferred from homology"/>
<evidence type="ECO:0000256" key="3">
    <source>
        <dbReference type="ARBA" id="ARBA00022525"/>
    </source>
</evidence>
<keyword evidence="3" id="KW-0964">Secreted</keyword>
<dbReference type="EnsemblMetazoa" id="ADIR015927-RA">
    <property type="protein sequence ID" value="ADIR015927-PA"/>
    <property type="gene ID" value="ADIR015927"/>
</dbReference>
<dbReference type="Proteomes" id="UP000075884">
    <property type="component" value="Unassembled WGS sequence"/>
</dbReference>
<dbReference type="AlphaFoldDB" id="A0A1Y9H2P8"/>
<evidence type="ECO:0000256" key="6">
    <source>
        <dbReference type="ARBA" id="ARBA00068306"/>
    </source>
</evidence>
<keyword evidence="10" id="KW-1185">Reference proteome</keyword>
<organism evidence="9 10">
    <name type="scientific">Anopheles dirus</name>
    <dbReference type="NCBI Taxonomy" id="7168"/>
    <lineage>
        <taxon>Eukaryota</taxon>
        <taxon>Metazoa</taxon>
        <taxon>Ecdysozoa</taxon>
        <taxon>Arthropoda</taxon>
        <taxon>Hexapoda</taxon>
        <taxon>Insecta</taxon>
        <taxon>Pterygota</taxon>
        <taxon>Neoptera</taxon>
        <taxon>Endopterygota</taxon>
        <taxon>Diptera</taxon>
        <taxon>Nematocera</taxon>
        <taxon>Culicoidea</taxon>
        <taxon>Culicidae</taxon>
        <taxon>Anophelinae</taxon>
        <taxon>Anopheles</taxon>
    </lineage>
</organism>
<comment type="similarity">
    <text evidence="2">Belongs to the CRISP family.</text>
</comment>
<dbReference type="Pfam" id="PF00188">
    <property type="entry name" value="CAP"/>
    <property type="match status" value="1"/>
</dbReference>
<dbReference type="VEuPathDB" id="VectorBase:ADIR015927"/>
<evidence type="ECO:0000313" key="10">
    <source>
        <dbReference type="Proteomes" id="UP000075884"/>
    </source>
</evidence>
<reference evidence="10" key="1">
    <citation type="submission" date="2013-03" db="EMBL/GenBank/DDBJ databases">
        <title>The Genome Sequence of Anopheles dirus WRAIR2.</title>
        <authorList>
            <consortium name="The Broad Institute Genomics Platform"/>
            <person name="Neafsey D.E."/>
            <person name="Walton C."/>
            <person name="Walker B."/>
            <person name="Young S.K."/>
            <person name="Zeng Q."/>
            <person name="Gargeya S."/>
            <person name="Fitzgerald M."/>
            <person name="Haas B."/>
            <person name="Abouelleil A."/>
            <person name="Allen A.W."/>
            <person name="Alvarado L."/>
            <person name="Arachchi H.M."/>
            <person name="Berlin A.M."/>
            <person name="Chapman S.B."/>
            <person name="Gainer-Dewar J."/>
            <person name="Goldberg J."/>
            <person name="Griggs A."/>
            <person name="Gujja S."/>
            <person name="Hansen M."/>
            <person name="Howarth C."/>
            <person name="Imamovic A."/>
            <person name="Ireland A."/>
            <person name="Larimer J."/>
            <person name="McCowan C."/>
            <person name="Murphy C."/>
            <person name="Pearson M."/>
            <person name="Poon T.W."/>
            <person name="Priest M."/>
            <person name="Roberts A."/>
            <person name="Saif S."/>
            <person name="Shea T."/>
            <person name="Sisk P."/>
            <person name="Sykes S."/>
            <person name="Wortman J."/>
            <person name="Nusbaum C."/>
            <person name="Birren B."/>
        </authorList>
    </citation>
    <scope>NUCLEOTIDE SEQUENCE [LARGE SCALE GENOMIC DNA]</scope>
    <source>
        <strain evidence="10">WRAIR2</strain>
    </source>
</reference>
<comment type="subcellular location">
    <subcellularLocation>
        <location evidence="1">Secreted</location>
    </subcellularLocation>
</comment>
<evidence type="ECO:0000256" key="2">
    <source>
        <dbReference type="ARBA" id="ARBA00009923"/>
    </source>
</evidence>
<feature type="signal peptide" evidence="7">
    <location>
        <begin position="1"/>
        <end position="19"/>
    </location>
</feature>
<evidence type="ECO:0000256" key="5">
    <source>
        <dbReference type="ARBA" id="ARBA00023180"/>
    </source>
</evidence>
<dbReference type="InterPro" id="IPR001283">
    <property type="entry name" value="CRISP-related"/>
</dbReference>
<dbReference type="SMART" id="SM00198">
    <property type="entry name" value="SCP"/>
    <property type="match status" value="1"/>
</dbReference>
<dbReference type="GO" id="GO:0005576">
    <property type="term" value="C:extracellular region"/>
    <property type="evidence" value="ECO:0007669"/>
    <property type="project" value="UniProtKB-SubCell"/>
</dbReference>
<dbReference type="SUPFAM" id="SSF55797">
    <property type="entry name" value="PR-1-like"/>
    <property type="match status" value="1"/>
</dbReference>
<dbReference type="FunFam" id="3.40.33.10:FF:000007">
    <property type="entry name" value="Venom allergen"/>
    <property type="match status" value="1"/>
</dbReference>
<evidence type="ECO:0000256" key="7">
    <source>
        <dbReference type="SAM" id="SignalP"/>
    </source>
</evidence>
<dbReference type="PANTHER" id="PTHR10334">
    <property type="entry name" value="CYSTEINE-RICH SECRETORY PROTEIN-RELATED"/>
    <property type="match status" value="1"/>
</dbReference>
<dbReference type="InterPro" id="IPR034763">
    <property type="entry name" value="P14a_insect"/>
</dbReference>
<feature type="chain" id="PRO_5012215855" description="Venom allergen-1" evidence="7">
    <location>
        <begin position="20"/>
        <end position="265"/>
    </location>
</feature>
<dbReference type="InterPro" id="IPR035940">
    <property type="entry name" value="CAP_sf"/>
</dbReference>
<evidence type="ECO:0000259" key="8">
    <source>
        <dbReference type="SMART" id="SM00198"/>
    </source>
</evidence>
<keyword evidence="4 7" id="KW-0732">Signal</keyword>
<protein>
    <recommendedName>
        <fullName evidence="6">Venom allergen-1</fullName>
    </recommendedName>
</protein>
<name>A0A1Y9H2P8_9DIPT</name>
<reference evidence="9" key="2">
    <citation type="submission" date="2020-05" db="UniProtKB">
        <authorList>
            <consortium name="EnsemblMetazoa"/>
        </authorList>
    </citation>
    <scope>IDENTIFICATION</scope>
    <source>
        <strain evidence="9">WRAIR2</strain>
    </source>
</reference>
<evidence type="ECO:0000256" key="1">
    <source>
        <dbReference type="ARBA" id="ARBA00004613"/>
    </source>
</evidence>
<feature type="domain" description="SCP" evidence="8">
    <location>
        <begin position="62"/>
        <end position="221"/>
    </location>
</feature>
<dbReference type="CDD" id="cd05380">
    <property type="entry name" value="CAP_euk"/>
    <property type="match status" value="1"/>
</dbReference>
<evidence type="ECO:0000256" key="4">
    <source>
        <dbReference type="ARBA" id="ARBA00022729"/>
    </source>
</evidence>
<dbReference type="PIRSF" id="PIRSF038921">
    <property type="entry name" value="P14a"/>
    <property type="match status" value="1"/>
</dbReference>
<keyword evidence="5" id="KW-0325">Glycoprotein</keyword>
<dbReference type="PRINTS" id="PR00837">
    <property type="entry name" value="V5TPXLIKE"/>
</dbReference>
<dbReference type="InterPro" id="IPR014044">
    <property type="entry name" value="CAP_dom"/>
</dbReference>
<evidence type="ECO:0000313" key="9">
    <source>
        <dbReference type="EnsemblMetazoa" id="ADIR015927-PA"/>
    </source>
</evidence>
<accession>A0A1Y9H2P8</accession>